<comment type="similarity">
    <text evidence="1">Belongs to the XseB family.</text>
</comment>
<reference evidence="7 8" key="1">
    <citation type="submission" date="2018-04" db="EMBL/GenBank/DDBJ databases">
        <title>Novel Campyloabacter and Helicobacter Species and Strains.</title>
        <authorList>
            <person name="Mannion A.J."/>
            <person name="Shen Z."/>
            <person name="Fox J.G."/>
        </authorList>
    </citation>
    <scope>NUCLEOTIDE SEQUENCE [LARGE SCALE GENOMIC DNA]</scope>
    <source>
        <strain evidence="7 8">MIT 97-5075</strain>
    </source>
</reference>
<dbReference type="GO" id="GO:0009318">
    <property type="term" value="C:exodeoxyribonuclease VII complex"/>
    <property type="evidence" value="ECO:0007669"/>
    <property type="project" value="UniProtKB-UniRule"/>
</dbReference>
<gene>
    <name evidence="7" type="primary">xseB</name>
    <name evidence="7" type="ORF">CQA66_08485</name>
</gene>
<sequence length="63" mass="7243">MQTADEPDFETRIEKIKAIIEKLNGNELSLKDGIKLYQEAKEHIASANQILEQAEFELKDIIQ</sequence>
<evidence type="ECO:0000256" key="2">
    <source>
        <dbReference type="ARBA" id="ARBA00022490"/>
    </source>
</evidence>
<organism evidence="7 8">
    <name type="scientific">Helicobacter aurati</name>
    <dbReference type="NCBI Taxonomy" id="137778"/>
    <lineage>
        <taxon>Bacteria</taxon>
        <taxon>Pseudomonadati</taxon>
        <taxon>Campylobacterota</taxon>
        <taxon>Epsilonproteobacteria</taxon>
        <taxon>Campylobacterales</taxon>
        <taxon>Helicobacteraceae</taxon>
        <taxon>Helicobacter</taxon>
    </lineage>
</organism>
<keyword evidence="2" id="KW-0963">Cytoplasm</keyword>
<dbReference type="Pfam" id="PF02609">
    <property type="entry name" value="Exonuc_VII_S"/>
    <property type="match status" value="1"/>
</dbReference>
<evidence type="ECO:0000256" key="1">
    <source>
        <dbReference type="ARBA" id="ARBA00009998"/>
    </source>
</evidence>
<dbReference type="Proteomes" id="UP000256424">
    <property type="component" value="Unassembled WGS sequence"/>
</dbReference>
<dbReference type="EC" id="3.1.11.6" evidence="6"/>
<dbReference type="GO" id="GO:0006308">
    <property type="term" value="P:DNA catabolic process"/>
    <property type="evidence" value="ECO:0007669"/>
    <property type="project" value="UniProtKB-UniRule"/>
</dbReference>
<dbReference type="AlphaFoldDB" id="A0A3D8J0F2"/>
<evidence type="ECO:0000256" key="5">
    <source>
        <dbReference type="ARBA" id="ARBA00022839"/>
    </source>
</evidence>
<comment type="caution">
    <text evidence="7">The sequence shown here is derived from an EMBL/GenBank/DDBJ whole genome shotgun (WGS) entry which is preliminary data.</text>
</comment>
<dbReference type="NCBIfam" id="TIGR01280">
    <property type="entry name" value="xseB"/>
    <property type="match status" value="1"/>
</dbReference>
<dbReference type="OrthoDB" id="5327969at2"/>
<evidence type="ECO:0000256" key="3">
    <source>
        <dbReference type="ARBA" id="ARBA00022722"/>
    </source>
</evidence>
<name>A0A3D8J0F2_9HELI</name>
<keyword evidence="5" id="KW-0269">Exonuclease</keyword>
<dbReference type="GO" id="GO:0008855">
    <property type="term" value="F:exodeoxyribonuclease VII activity"/>
    <property type="evidence" value="ECO:0007669"/>
    <property type="project" value="UniProtKB-UniRule"/>
</dbReference>
<proteinExistence type="inferred from homology"/>
<protein>
    <recommendedName>
        <fullName evidence="6">Exodeoxyribonuclease VII small subunit</fullName>
        <ecNumber evidence="6">3.1.11.6</ecNumber>
    </recommendedName>
</protein>
<dbReference type="Gene3D" id="1.10.287.1040">
    <property type="entry name" value="Exonuclease VII, small subunit"/>
    <property type="match status" value="1"/>
</dbReference>
<evidence type="ECO:0000256" key="6">
    <source>
        <dbReference type="NCBIfam" id="TIGR01280"/>
    </source>
</evidence>
<dbReference type="EMBL" id="NXLW01000021">
    <property type="protein sequence ID" value="RDU70324.1"/>
    <property type="molecule type" value="Genomic_DNA"/>
</dbReference>
<accession>A0A3D8J0F2</accession>
<evidence type="ECO:0000313" key="7">
    <source>
        <dbReference type="EMBL" id="RDU70324.1"/>
    </source>
</evidence>
<keyword evidence="4" id="KW-0378">Hydrolase</keyword>
<dbReference type="InterPro" id="IPR037004">
    <property type="entry name" value="Exonuc_VII_ssu_sf"/>
</dbReference>
<dbReference type="SUPFAM" id="SSF116842">
    <property type="entry name" value="XseB-like"/>
    <property type="match status" value="1"/>
</dbReference>
<dbReference type="InterPro" id="IPR003761">
    <property type="entry name" value="Exonuc_VII_S"/>
</dbReference>
<evidence type="ECO:0000256" key="4">
    <source>
        <dbReference type="ARBA" id="ARBA00022801"/>
    </source>
</evidence>
<keyword evidence="8" id="KW-1185">Reference proteome</keyword>
<evidence type="ECO:0000313" key="8">
    <source>
        <dbReference type="Proteomes" id="UP000256424"/>
    </source>
</evidence>
<keyword evidence="3" id="KW-0540">Nuclease</keyword>